<reference evidence="10" key="1">
    <citation type="submission" date="2014-07" db="EMBL/GenBank/DDBJ databases">
        <authorList>
            <person name="Monot Marc"/>
        </authorList>
    </citation>
    <scope>NUCLEOTIDE SEQUENCE</scope>
    <source>
        <strain evidence="10">7032989</strain>
        <strain evidence="9">7032994</strain>
    </source>
</reference>
<dbReference type="Gene3D" id="3.40.50.510">
    <property type="entry name" value="Phosphotransferase system, mannose-type IIA component"/>
    <property type="match status" value="1"/>
</dbReference>
<accession>A0A069AY57</accession>
<dbReference type="PROSITE" id="PS50045">
    <property type="entry name" value="SIGMA54_INTERACT_4"/>
    <property type="match status" value="1"/>
</dbReference>
<dbReference type="InterPro" id="IPR025943">
    <property type="entry name" value="Sigma_54_int_dom_ATP-bd_2"/>
</dbReference>
<dbReference type="EMBL" id="LK933160">
    <property type="protein sequence ID" value="CDT45222.1"/>
    <property type="molecule type" value="Genomic_DNA"/>
</dbReference>
<dbReference type="Pfam" id="PF00158">
    <property type="entry name" value="Sigma54_activat"/>
    <property type="match status" value="1"/>
</dbReference>
<dbReference type="Gene3D" id="1.10.1790.10">
    <property type="entry name" value="PRD domain"/>
    <property type="match status" value="2"/>
</dbReference>
<dbReference type="CDD" id="cd00009">
    <property type="entry name" value="AAA"/>
    <property type="match status" value="1"/>
</dbReference>
<feature type="domain" description="PRD" evidence="7">
    <location>
        <begin position="426"/>
        <end position="528"/>
    </location>
</feature>
<evidence type="ECO:0000259" key="6">
    <source>
        <dbReference type="PROSITE" id="PS51096"/>
    </source>
</evidence>
<dbReference type="SMART" id="SM00382">
    <property type="entry name" value="AAA"/>
    <property type="match status" value="1"/>
</dbReference>
<evidence type="ECO:0000259" key="7">
    <source>
        <dbReference type="PROSITE" id="PS51372"/>
    </source>
</evidence>
<dbReference type="PROSITE" id="PS51372">
    <property type="entry name" value="PRD_2"/>
    <property type="match status" value="2"/>
</dbReference>
<evidence type="ECO:0000256" key="4">
    <source>
        <dbReference type="ARBA" id="ARBA00023125"/>
    </source>
</evidence>
<gene>
    <name evidence="10" type="ORF">BN1095_480092</name>
    <name evidence="8" type="ORF">BN1096_310095</name>
    <name evidence="9" type="ORF">BN1097_320094</name>
</gene>
<dbReference type="EC" id="2.7.1.-" evidence="10"/>
<dbReference type="EMBL" id="LK932368">
    <property type="protein sequence ID" value="CDS84779.1"/>
    <property type="molecule type" value="Genomic_DNA"/>
</dbReference>
<evidence type="ECO:0000256" key="3">
    <source>
        <dbReference type="ARBA" id="ARBA00022840"/>
    </source>
</evidence>
<dbReference type="InterPro" id="IPR011991">
    <property type="entry name" value="ArsR-like_HTH"/>
</dbReference>
<evidence type="ECO:0000313" key="9">
    <source>
        <dbReference type="EMBL" id="CDS84779.1"/>
    </source>
</evidence>
<dbReference type="CDD" id="cd00090">
    <property type="entry name" value="HTH_ARSR"/>
    <property type="match status" value="1"/>
</dbReference>
<protein>
    <submittedName>
        <fullName evidence="10">Sigma-54 factor, interaction domain-containing protein,transcriptional regulatory protein levr</fullName>
        <ecNumber evidence="10">2.7.1.-</ecNumber>
    </submittedName>
    <submittedName>
        <fullName evidence="9">Sigma-54 interaction domain protein</fullName>
    </submittedName>
</protein>
<dbReference type="GO" id="GO:0006355">
    <property type="term" value="P:regulation of DNA-templated transcription"/>
    <property type="evidence" value="ECO:0007669"/>
    <property type="project" value="InterPro"/>
</dbReference>
<proteinExistence type="predicted"/>
<dbReference type="GO" id="GO:0016020">
    <property type="term" value="C:membrane"/>
    <property type="evidence" value="ECO:0007669"/>
    <property type="project" value="InterPro"/>
</dbReference>
<dbReference type="Pfam" id="PF01978">
    <property type="entry name" value="TrmB"/>
    <property type="match status" value="1"/>
</dbReference>
<dbReference type="InterPro" id="IPR036662">
    <property type="entry name" value="PTS_EIIA_man-typ_sf"/>
</dbReference>
<dbReference type="SUPFAM" id="SSF52540">
    <property type="entry name" value="P-loop containing nucleoside triphosphate hydrolases"/>
    <property type="match status" value="1"/>
</dbReference>
<dbReference type="Pfam" id="PF03610">
    <property type="entry name" value="EIIA-man"/>
    <property type="match status" value="1"/>
</dbReference>
<evidence type="ECO:0000256" key="1">
    <source>
        <dbReference type="ARBA" id="ARBA00022679"/>
    </source>
</evidence>
<dbReference type="PROSITE" id="PS00676">
    <property type="entry name" value="SIGMA54_INTERACT_2"/>
    <property type="match status" value="1"/>
</dbReference>
<feature type="domain" description="Sigma-54 factor interaction" evidence="5">
    <location>
        <begin position="102"/>
        <end position="336"/>
    </location>
</feature>
<dbReference type="InterPro" id="IPR002831">
    <property type="entry name" value="Tscrpt_reg_TrmB_N"/>
</dbReference>
<dbReference type="Gene3D" id="1.10.10.10">
    <property type="entry name" value="Winged helix-like DNA-binding domain superfamily/Winged helix DNA-binding domain"/>
    <property type="match status" value="1"/>
</dbReference>
<evidence type="ECO:0000313" key="8">
    <source>
        <dbReference type="EMBL" id="CDS84349.1"/>
    </source>
</evidence>
<keyword evidence="3" id="KW-0067">ATP-binding</keyword>
<dbReference type="GO" id="GO:0005524">
    <property type="term" value="F:ATP binding"/>
    <property type="evidence" value="ECO:0007669"/>
    <property type="project" value="UniProtKB-KW"/>
</dbReference>
<sequence length="885" mass="101224">MIYKKDKVMKVLESSYRENEKGITANQLSEKTGIARNNISTYLNQLFNEGMVTKIKGRPVYYIPANLNLNKNELLDTQSELLGIKKGTKVENKIKKDSFETLIGKEHSLRPIIEKCKVAMLYPTNGLHTIIYGETGVGKSMIARYMYDYSIDSGIRKNKAPFVTFNCADYANNAQLLMGHIFGVEQGAYTGAESSRKGLLEIANGGILFLDEIHRLPAEGQEMLFTFIDKGTFKRLGDATKERESKVLIICATTENPTSTLLDTFNRRIPMKIEIPSLRDRTMIERMELVKNFFKEESKSISISIKVHKEIIKSLLLYDCKNNVGQLQNDIKLAVANGYLRYKRDNKEPVYIEKKYFDKSINEVSDDYREKSIKADEVITHGIEYFVFTSLGEEEVINYNDINIINAVNTNLNKSVEMNIADASLFNNVKFKSMCESIRQIIKEDEEIDISESIFKSMAIYIKSVLDKSSSTNNIDLNQIRRNNRSEFKTALKIVGIIENEFDLFLSIETVAYITLFIVQAKQDEQNKIVNNINIIVAMHGETTASSMVKAVGDIIVKCSAISFDMKLDKSYDEVIVDFKNLINNIDNKDVLLFTDMGSLNSFDEIIKKEKKCGVRVIPMVTTLTVLEAVQKANMGLPLNDVYNSITNTRKYYFGTNEIQNKENLSKTIIIASHVSEGVDNKTRKILEEKMSRYLDGIDIISVPYKTEKDLSLNITKLKESSNIVAVINEQRINIRGIDYISKKDIDKDENINKLKNIIKISIGYDDVVEGLKTSLKSSNYNRIFKDIKYVSDELFLVFNIEKKYDKVIGLMMHLAFMVDGLIGNTREIEKLDKEKTLDYHKSLSKIKDIVSQLDKKYNIEINEKECYQILLILEYAEIIEKDYQ</sequence>
<organism evidence="10">
    <name type="scientific">Clostridioides difficile</name>
    <name type="common">Peptoclostridium difficile</name>
    <dbReference type="NCBI Taxonomy" id="1496"/>
    <lineage>
        <taxon>Bacteria</taxon>
        <taxon>Bacillati</taxon>
        <taxon>Bacillota</taxon>
        <taxon>Clostridia</taxon>
        <taxon>Peptostreptococcales</taxon>
        <taxon>Peptostreptococcaceae</taxon>
        <taxon>Clostridioides</taxon>
    </lineage>
</organism>
<feature type="domain" description="PTS EIIA type-4" evidence="6">
    <location>
        <begin position="532"/>
        <end position="654"/>
    </location>
</feature>
<dbReference type="PANTHER" id="PTHR32071:SF38">
    <property type="entry name" value="PSP OPERON TRANSCRIPTIONAL ACTIVATOR"/>
    <property type="match status" value="1"/>
</dbReference>
<dbReference type="EMBL" id="LK932482">
    <property type="protein sequence ID" value="CDS84349.1"/>
    <property type="molecule type" value="Genomic_DNA"/>
</dbReference>
<dbReference type="AlphaFoldDB" id="A0A069AY57"/>
<dbReference type="InterPro" id="IPR011608">
    <property type="entry name" value="PRD"/>
</dbReference>
<keyword evidence="1 10" id="KW-0808">Transferase</keyword>
<feature type="domain" description="PRD" evidence="7">
    <location>
        <begin position="775"/>
        <end position="884"/>
    </location>
</feature>
<evidence type="ECO:0000313" key="10">
    <source>
        <dbReference type="EMBL" id="CDT45222.1"/>
    </source>
</evidence>
<dbReference type="SUPFAM" id="SSF53062">
    <property type="entry name" value="PTS system fructose IIA component-like"/>
    <property type="match status" value="1"/>
</dbReference>
<dbReference type="PROSITE" id="PS51096">
    <property type="entry name" value="PTS_EIIA_TYPE_4"/>
    <property type="match status" value="1"/>
</dbReference>
<dbReference type="SUPFAM" id="SSF63520">
    <property type="entry name" value="PTS-regulatory domain, PRD"/>
    <property type="match status" value="2"/>
</dbReference>
<dbReference type="InterPro" id="IPR002078">
    <property type="entry name" value="Sigma_54_int"/>
</dbReference>
<dbReference type="RefSeq" id="WP_021390070.1">
    <property type="nucleotide sequence ID" value="NZ_BBYB01000201.1"/>
</dbReference>
<dbReference type="InterPro" id="IPR003593">
    <property type="entry name" value="AAA+_ATPase"/>
</dbReference>
<evidence type="ECO:0000259" key="5">
    <source>
        <dbReference type="PROSITE" id="PS50045"/>
    </source>
</evidence>
<dbReference type="Gene3D" id="3.40.50.300">
    <property type="entry name" value="P-loop containing nucleotide triphosphate hydrolases"/>
    <property type="match status" value="1"/>
</dbReference>
<dbReference type="GO" id="GO:0003677">
    <property type="term" value="F:DNA binding"/>
    <property type="evidence" value="ECO:0007669"/>
    <property type="project" value="UniProtKB-KW"/>
</dbReference>
<evidence type="ECO:0000256" key="2">
    <source>
        <dbReference type="ARBA" id="ARBA00022741"/>
    </source>
</evidence>
<dbReference type="InterPro" id="IPR036634">
    <property type="entry name" value="PRD_sf"/>
</dbReference>
<dbReference type="GO" id="GO:0009401">
    <property type="term" value="P:phosphoenolpyruvate-dependent sugar phosphotransferase system"/>
    <property type="evidence" value="ECO:0007669"/>
    <property type="project" value="InterPro"/>
</dbReference>
<dbReference type="PANTHER" id="PTHR32071">
    <property type="entry name" value="TRANSCRIPTIONAL REGULATORY PROTEIN"/>
    <property type="match status" value="1"/>
</dbReference>
<dbReference type="InterPro" id="IPR036388">
    <property type="entry name" value="WH-like_DNA-bd_sf"/>
</dbReference>
<dbReference type="GO" id="GO:0016740">
    <property type="term" value="F:transferase activity"/>
    <property type="evidence" value="ECO:0007669"/>
    <property type="project" value="UniProtKB-KW"/>
</dbReference>
<dbReference type="SUPFAM" id="SSF46785">
    <property type="entry name" value="Winged helix' DNA-binding domain"/>
    <property type="match status" value="1"/>
</dbReference>
<name>A0A069AY57_CLODI</name>
<dbReference type="Pfam" id="PF00874">
    <property type="entry name" value="PRD"/>
    <property type="match status" value="2"/>
</dbReference>
<keyword evidence="2" id="KW-0547">Nucleotide-binding</keyword>
<dbReference type="InterPro" id="IPR004701">
    <property type="entry name" value="PTS_EIIA_man-typ"/>
</dbReference>
<dbReference type="InterPro" id="IPR027417">
    <property type="entry name" value="P-loop_NTPase"/>
</dbReference>
<keyword evidence="4" id="KW-0238">DNA-binding</keyword>
<dbReference type="InterPro" id="IPR036390">
    <property type="entry name" value="WH_DNA-bd_sf"/>
</dbReference>